<evidence type="ECO:0000313" key="1">
    <source>
        <dbReference type="EMBL" id="BAL83128.1"/>
    </source>
</evidence>
<accession>I0GQU1</accession>
<dbReference type="HOGENOM" id="CLU_3221947_0_0_9"/>
<name>I0GQU1_SELRL</name>
<dbReference type="RefSeq" id="WP_014424565.1">
    <property type="nucleotide sequence ID" value="NC_017068.1"/>
</dbReference>
<dbReference type="Proteomes" id="UP000007887">
    <property type="component" value="Chromosome"/>
</dbReference>
<dbReference type="KEGG" id="sri:SELR_14200"/>
<evidence type="ECO:0000313" key="2">
    <source>
        <dbReference type="Proteomes" id="UP000007887"/>
    </source>
</evidence>
<proteinExistence type="predicted"/>
<organism evidence="1 2">
    <name type="scientific">Selenomonas ruminantium subsp. lactilytica (strain NBRC 103574 / TAM6421)</name>
    <dbReference type="NCBI Taxonomy" id="927704"/>
    <lineage>
        <taxon>Bacteria</taxon>
        <taxon>Bacillati</taxon>
        <taxon>Bacillota</taxon>
        <taxon>Negativicutes</taxon>
        <taxon>Selenomonadales</taxon>
        <taxon>Selenomonadaceae</taxon>
        <taxon>Selenomonas</taxon>
    </lineage>
</organism>
<dbReference type="AlphaFoldDB" id="I0GQU1"/>
<dbReference type="EMBL" id="AP012292">
    <property type="protein sequence ID" value="BAL83128.1"/>
    <property type="molecule type" value="Genomic_DNA"/>
</dbReference>
<reference evidence="1 2" key="1">
    <citation type="submission" date="2011-10" db="EMBL/GenBank/DDBJ databases">
        <title>Whole genome sequence of Selenomonas ruminantium subsp. lactilytica TAM6421.</title>
        <authorList>
            <person name="Oguchi A."/>
            <person name="Ankai A."/>
            <person name="Kaneko J."/>
            <person name="Yamada-Narita S."/>
            <person name="Fukui S."/>
            <person name="Takahashi M."/>
            <person name="Onodera T."/>
            <person name="Kojima S."/>
            <person name="Fushimi T."/>
            <person name="Abe N."/>
            <person name="Kamio Y."/>
            <person name="Yamazaki S."/>
            <person name="Fujita N."/>
        </authorList>
    </citation>
    <scope>NUCLEOTIDE SEQUENCE [LARGE SCALE GENOMIC DNA]</scope>
    <source>
        <strain evidence="2">NBRC 103574 / TAM6421</strain>
    </source>
</reference>
<protein>
    <submittedName>
        <fullName evidence="1">Uncharacterized protein</fullName>
    </submittedName>
</protein>
<gene>
    <name evidence="1" type="ordered locus">SELR_14200</name>
</gene>
<dbReference type="PATRIC" id="fig|927704.6.peg.1469"/>
<sequence length="44" mass="5064">MTSIEKMKKLIAIQKNHHKANIQLRDGDWYAVNLHNPANDSDGF</sequence>